<dbReference type="AlphaFoldDB" id="A0A516GFQ2"/>
<dbReference type="KEGG" id="orz:FNH13_10565"/>
<dbReference type="OrthoDB" id="9803233at2"/>
<sequence>MIRAQNLTAVGTVDLARLSAAEAVARADHLAHIYGSAQGAAAEPASGWAAHLVTSVQEYAGATVRVALSGPAVGPPGRAAREIVGFLHGYDLQLQHWWPQQVEPALRARGHGFWLEDAFELVELDVLPQAQGRGIGTALLTAQLAEMHQRRMLLATDPAGRARVLYRRLGFVDLVPDFVYEGTAYGAALMGWDRHA</sequence>
<dbReference type="SUPFAM" id="SSF55729">
    <property type="entry name" value="Acyl-CoA N-acyltransferases (Nat)"/>
    <property type="match status" value="1"/>
</dbReference>
<evidence type="ECO:0000313" key="3">
    <source>
        <dbReference type="Proteomes" id="UP000315395"/>
    </source>
</evidence>
<reference evidence="2 3" key="1">
    <citation type="submission" date="2019-07" db="EMBL/GenBank/DDBJ databases">
        <title>complete genome sequencing of Ornithinimicrobium sp. H23M54.</title>
        <authorList>
            <person name="Bae J.-W."/>
            <person name="Lee S.-Y."/>
        </authorList>
    </citation>
    <scope>NUCLEOTIDE SEQUENCE [LARGE SCALE GENOMIC DNA]</scope>
    <source>
        <strain evidence="2 3">H23M54</strain>
    </source>
</reference>
<protein>
    <submittedName>
        <fullName evidence="2">GNAT family N-acetyltransferase</fullName>
    </submittedName>
</protein>
<feature type="domain" description="N-acetyltransferase" evidence="1">
    <location>
        <begin position="120"/>
        <end position="195"/>
    </location>
</feature>
<dbReference type="Proteomes" id="UP000315395">
    <property type="component" value="Chromosome"/>
</dbReference>
<dbReference type="PROSITE" id="PS51186">
    <property type="entry name" value="GNAT"/>
    <property type="match status" value="1"/>
</dbReference>
<dbReference type="Pfam" id="PF13508">
    <property type="entry name" value="Acetyltransf_7"/>
    <property type="match status" value="1"/>
</dbReference>
<dbReference type="EMBL" id="CP041616">
    <property type="protein sequence ID" value="QDO90353.1"/>
    <property type="molecule type" value="Genomic_DNA"/>
</dbReference>
<dbReference type="Gene3D" id="3.40.630.30">
    <property type="match status" value="1"/>
</dbReference>
<evidence type="ECO:0000313" key="2">
    <source>
        <dbReference type="EMBL" id="QDO90353.1"/>
    </source>
</evidence>
<accession>A0A516GFQ2</accession>
<evidence type="ECO:0000259" key="1">
    <source>
        <dbReference type="PROSITE" id="PS51186"/>
    </source>
</evidence>
<dbReference type="InterPro" id="IPR000182">
    <property type="entry name" value="GNAT_dom"/>
</dbReference>
<keyword evidence="2" id="KW-0808">Transferase</keyword>
<organism evidence="2 3">
    <name type="scientific">Ornithinimicrobium ciconiae</name>
    <dbReference type="NCBI Taxonomy" id="2594265"/>
    <lineage>
        <taxon>Bacteria</taxon>
        <taxon>Bacillati</taxon>
        <taxon>Actinomycetota</taxon>
        <taxon>Actinomycetes</taxon>
        <taxon>Micrococcales</taxon>
        <taxon>Ornithinimicrobiaceae</taxon>
        <taxon>Ornithinimicrobium</taxon>
    </lineage>
</organism>
<dbReference type="InterPro" id="IPR016181">
    <property type="entry name" value="Acyl_CoA_acyltransferase"/>
</dbReference>
<keyword evidence="3" id="KW-1185">Reference proteome</keyword>
<proteinExistence type="predicted"/>
<dbReference type="GO" id="GO:0016747">
    <property type="term" value="F:acyltransferase activity, transferring groups other than amino-acyl groups"/>
    <property type="evidence" value="ECO:0007669"/>
    <property type="project" value="InterPro"/>
</dbReference>
<gene>
    <name evidence="2" type="ORF">FNH13_10565</name>
</gene>
<name>A0A516GFQ2_9MICO</name>